<proteinExistence type="predicted"/>
<dbReference type="AlphaFoldDB" id="A0A6C0AHZ6"/>
<evidence type="ECO:0000313" key="1">
    <source>
        <dbReference type="EMBL" id="QHS79378.1"/>
    </source>
</evidence>
<dbReference type="EMBL" id="MN740642">
    <property type="protein sequence ID" value="QHS79378.1"/>
    <property type="molecule type" value="Genomic_DNA"/>
</dbReference>
<sequence>MVSQQQKFCNCVKAVRRTLKLDKKKASTAEGAAIAICTRTILFPRGRTLKKLRCGKKGRLITQKRK</sequence>
<organism evidence="1">
    <name type="scientific">viral metagenome</name>
    <dbReference type="NCBI Taxonomy" id="1070528"/>
    <lineage>
        <taxon>unclassified sequences</taxon>
        <taxon>metagenomes</taxon>
        <taxon>organismal metagenomes</taxon>
    </lineage>
</organism>
<accession>A0A6C0AHZ6</accession>
<protein>
    <submittedName>
        <fullName evidence="1">Uncharacterized protein</fullName>
    </submittedName>
</protein>
<name>A0A6C0AHZ6_9ZZZZ</name>
<reference evidence="1" key="1">
    <citation type="journal article" date="2020" name="Nature">
        <title>Giant virus diversity and host interactions through global metagenomics.</title>
        <authorList>
            <person name="Schulz F."/>
            <person name="Roux S."/>
            <person name="Paez-Espino D."/>
            <person name="Jungbluth S."/>
            <person name="Walsh D.A."/>
            <person name="Denef V.J."/>
            <person name="McMahon K.D."/>
            <person name="Konstantinidis K.T."/>
            <person name="Eloe-Fadrosh E.A."/>
            <person name="Kyrpides N.C."/>
            <person name="Woyke T."/>
        </authorList>
    </citation>
    <scope>NUCLEOTIDE SEQUENCE</scope>
    <source>
        <strain evidence="1">GVMAG-S-1035237-23</strain>
    </source>
</reference>